<dbReference type="EMBL" id="JAEVFJ010000040">
    <property type="protein sequence ID" value="KAH8087815.1"/>
    <property type="molecule type" value="Genomic_DNA"/>
</dbReference>
<dbReference type="Pfam" id="PF04072">
    <property type="entry name" value="LCM"/>
    <property type="match status" value="1"/>
</dbReference>
<dbReference type="PANTHER" id="PTHR13600:SF21">
    <property type="entry name" value="LEUCINE CARBOXYL METHYLTRANSFERASE 1"/>
    <property type="match status" value="1"/>
</dbReference>
<keyword evidence="11" id="KW-1185">Reference proteome</keyword>
<dbReference type="SUPFAM" id="SSF53335">
    <property type="entry name" value="S-adenosyl-L-methionine-dependent methyltransferases"/>
    <property type="match status" value="1"/>
</dbReference>
<evidence type="ECO:0000256" key="7">
    <source>
        <dbReference type="ARBA" id="ARBA00022691"/>
    </source>
</evidence>
<keyword evidence="5 8" id="KW-0489">Methyltransferase</keyword>
<dbReference type="EC" id="2.1.1.233" evidence="3 8"/>
<evidence type="ECO:0000256" key="8">
    <source>
        <dbReference type="PIRNR" id="PIRNR016305"/>
    </source>
</evidence>
<evidence type="ECO:0000256" key="1">
    <source>
        <dbReference type="ARBA" id="ARBA00000724"/>
    </source>
</evidence>
<feature type="binding site" evidence="9">
    <location>
        <position position="75"/>
    </location>
    <ligand>
        <name>S-adenosyl-L-methionine</name>
        <dbReference type="ChEBI" id="CHEBI:59789"/>
    </ligand>
</feature>
<keyword evidence="6 8" id="KW-0808">Transferase</keyword>
<accession>A0A8K0UG70</accession>
<name>A0A8K0UG70_9AGAR</name>
<dbReference type="Gene3D" id="3.40.50.150">
    <property type="entry name" value="Vaccinia Virus protein VP39"/>
    <property type="match status" value="1"/>
</dbReference>
<evidence type="ECO:0000256" key="6">
    <source>
        <dbReference type="ARBA" id="ARBA00022679"/>
    </source>
</evidence>
<dbReference type="PANTHER" id="PTHR13600">
    <property type="entry name" value="LEUCINE CARBOXYL METHYLTRANSFERASE"/>
    <property type="match status" value="1"/>
</dbReference>
<dbReference type="PIRSF" id="PIRSF016305">
    <property type="entry name" value="LCM_mtfrase"/>
    <property type="match status" value="1"/>
</dbReference>
<dbReference type="InterPro" id="IPR016651">
    <property type="entry name" value="LCMT1"/>
</dbReference>
<evidence type="ECO:0000256" key="2">
    <source>
        <dbReference type="ARBA" id="ARBA00010703"/>
    </source>
</evidence>
<comment type="caution">
    <text evidence="10">The sequence shown here is derived from an EMBL/GenBank/DDBJ whole genome shotgun (WGS) entry which is preliminary data.</text>
</comment>
<evidence type="ECO:0000313" key="11">
    <source>
        <dbReference type="Proteomes" id="UP000813824"/>
    </source>
</evidence>
<reference evidence="10" key="1">
    <citation type="journal article" date="2021" name="New Phytol.">
        <title>Evolutionary innovations through gain and loss of genes in the ectomycorrhizal Boletales.</title>
        <authorList>
            <person name="Wu G."/>
            <person name="Miyauchi S."/>
            <person name="Morin E."/>
            <person name="Kuo A."/>
            <person name="Drula E."/>
            <person name="Varga T."/>
            <person name="Kohler A."/>
            <person name="Feng B."/>
            <person name="Cao Y."/>
            <person name="Lipzen A."/>
            <person name="Daum C."/>
            <person name="Hundley H."/>
            <person name="Pangilinan J."/>
            <person name="Johnson J."/>
            <person name="Barry K."/>
            <person name="LaButti K."/>
            <person name="Ng V."/>
            <person name="Ahrendt S."/>
            <person name="Min B."/>
            <person name="Choi I.G."/>
            <person name="Park H."/>
            <person name="Plett J.M."/>
            <person name="Magnuson J."/>
            <person name="Spatafora J.W."/>
            <person name="Nagy L.G."/>
            <person name="Henrissat B."/>
            <person name="Grigoriev I.V."/>
            <person name="Yang Z.L."/>
            <person name="Xu J."/>
            <person name="Martin F.M."/>
        </authorList>
    </citation>
    <scope>NUCLEOTIDE SEQUENCE</scope>
    <source>
        <strain evidence="10">KKN 215</strain>
    </source>
</reference>
<dbReference type="OrthoDB" id="203237at2759"/>
<organism evidence="10 11">
    <name type="scientific">Cristinia sonorae</name>
    <dbReference type="NCBI Taxonomy" id="1940300"/>
    <lineage>
        <taxon>Eukaryota</taxon>
        <taxon>Fungi</taxon>
        <taxon>Dikarya</taxon>
        <taxon>Basidiomycota</taxon>
        <taxon>Agaricomycotina</taxon>
        <taxon>Agaricomycetes</taxon>
        <taxon>Agaricomycetidae</taxon>
        <taxon>Agaricales</taxon>
        <taxon>Pleurotineae</taxon>
        <taxon>Stephanosporaceae</taxon>
        <taxon>Cristinia</taxon>
    </lineage>
</organism>
<dbReference type="AlphaFoldDB" id="A0A8K0UG70"/>
<proteinExistence type="inferred from homology"/>
<keyword evidence="7 8" id="KW-0949">S-adenosyl-L-methionine</keyword>
<evidence type="ECO:0000256" key="9">
    <source>
        <dbReference type="PIRSR" id="PIRSR016305-1"/>
    </source>
</evidence>
<evidence type="ECO:0000256" key="3">
    <source>
        <dbReference type="ARBA" id="ARBA00012834"/>
    </source>
</evidence>
<feature type="binding site" evidence="9">
    <location>
        <position position="212"/>
    </location>
    <ligand>
        <name>S-adenosyl-L-methionine</name>
        <dbReference type="ChEBI" id="CHEBI:59789"/>
    </ligand>
</feature>
<evidence type="ECO:0000313" key="10">
    <source>
        <dbReference type="EMBL" id="KAH8087815.1"/>
    </source>
</evidence>
<sequence>MLPRSSFPQRFSEGQHERVDTDAAIRQTDSDAILARFSAVQKQYLQDPFVKPLLPRGAHLQPSRPPLINIGTYVRSQGIDALVDQWLALSHREGKKCQIVSLGAGSDTRFWRIATSPRKDILGRYIEIDFSENTTKKAMAIRKSKELSALLGQPEDVTLVGGGTGLSSPVYHLRAADLRSPPTESLASVLQSNSYDGSPLLDPSLPTLLLFECVLVYMTPIQSSTLIQWFVDYFAQSSSTLGGIVYEMFGLNDPFGKVMHANLKARHVELPGAAPYPTFASLPTRFTQHGFQHANAITLRDYRRSCVSSTELERISQLELVDEVEELELVLAHYAITWGCKTFGDDAHNSGWGSWGIQPAAS</sequence>
<evidence type="ECO:0000256" key="5">
    <source>
        <dbReference type="ARBA" id="ARBA00022603"/>
    </source>
</evidence>
<feature type="binding site" evidence="9">
    <location>
        <position position="103"/>
    </location>
    <ligand>
        <name>S-adenosyl-L-methionine</name>
        <dbReference type="ChEBI" id="CHEBI:59789"/>
    </ligand>
</feature>
<comment type="catalytic activity">
    <reaction evidence="1 8">
        <text>[phosphatase 2A protein]-C-terminal L-leucine + S-adenosyl-L-methionine = [phosphatase 2A protein]-C-terminal L-leucine methyl ester + S-adenosyl-L-homocysteine</text>
        <dbReference type="Rhea" id="RHEA:48544"/>
        <dbReference type="Rhea" id="RHEA-COMP:12134"/>
        <dbReference type="Rhea" id="RHEA-COMP:12135"/>
        <dbReference type="ChEBI" id="CHEBI:57856"/>
        <dbReference type="ChEBI" id="CHEBI:59789"/>
        <dbReference type="ChEBI" id="CHEBI:90516"/>
        <dbReference type="ChEBI" id="CHEBI:90517"/>
        <dbReference type="EC" id="2.1.1.233"/>
    </reaction>
</comment>
<gene>
    <name evidence="10" type="ORF">BXZ70DRAFT_899439</name>
</gene>
<dbReference type="GO" id="GO:0032259">
    <property type="term" value="P:methylation"/>
    <property type="evidence" value="ECO:0007669"/>
    <property type="project" value="UniProtKB-KW"/>
</dbReference>
<feature type="binding site" evidence="9">
    <location>
        <begin position="177"/>
        <end position="178"/>
    </location>
    <ligand>
        <name>S-adenosyl-L-methionine</name>
        <dbReference type="ChEBI" id="CHEBI:59789"/>
    </ligand>
</feature>
<dbReference type="InterPro" id="IPR029063">
    <property type="entry name" value="SAM-dependent_MTases_sf"/>
</dbReference>
<dbReference type="Proteomes" id="UP000813824">
    <property type="component" value="Unassembled WGS sequence"/>
</dbReference>
<dbReference type="GO" id="GO:0018423">
    <property type="term" value="F:protein C-terminal leucine carboxyl O-methyltransferase activity"/>
    <property type="evidence" value="ECO:0007669"/>
    <property type="project" value="UniProtKB-EC"/>
</dbReference>
<dbReference type="InterPro" id="IPR007213">
    <property type="entry name" value="Ppm1/Ppm2/Tcmp"/>
</dbReference>
<comment type="similarity">
    <text evidence="2 8">Belongs to the methyltransferase superfamily. LCMT family.</text>
</comment>
<protein>
    <recommendedName>
        <fullName evidence="4 8">Leucine carboxyl methyltransferase 1</fullName>
        <ecNumber evidence="3 8">2.1.1.233</ecNumber>
    </recommendedName>
</protein>
<evidence type="ECO:0000256" key="4">
    <source>
        <dbReference type="ARBA" id="ARBA00017497"/>
    </source>
</evidence>
<comment type="function">
    <text evidence="8">Methylates the carboxyl group of the C-terminal leucine residue of protein phosphatase 2A catalytic subunits to form alpha-leucine ester residues.</text>
</comment>